<evidence type="ECO:0000313" key="4">
    <source>
        <dbReference type="EMBL" id="EEA85010.1"/>
    </source>
</evidence>
<dbReference type="OrthoDB" id="9814200at2"/>
<dbReference type="PANTHER" id="PTHR43479">
    <property type="entry name" value="ACREF/ENVCD OPERON REPRESSOR-RELATED"/>
    <property type="match status" value="1"/>
</dbReference>
<dbReference type="SUPFAM" id="SSF46689">
    <property type="entry name" value="Homeodomain-like"/>
    <property type="match status" value="1"/>
</dbReference>
<feature type="domain" description="HTH tetR-type" evidence="3">
    <location>
        <begin position="8"/>
        <end position="68"/>
    </location>
</feature>
<dbReference type="STRING" id="500633.CLOHIR_01370"/>
<gene>
    <name evidence="4" type="ORF">CLOHIR_01370</name>
</gene>
<protein>
    <submittedName>
        <fullName evidence="4">Transcriptional regulator, TetR family</fullName>
    </submittedName>
</protein>
<dbReference type="PRINTS" id="PR00455">
    <property type="entry name" value="HTHTETR"/>
</dbReference>
<sequence length="193" mass="22364">MLQAKKSERTHQQFLNSARTLFLEKGFDNTSIEDIVTMAGYSIGAFYRHYKSKSDILIELWNEFLQDYIQESIDGAMKTTTLEESIDYLLLRNKEYYEHPLFKCYYNASVTRMITSSKNDIPNNAGSFNDMLVMLLEREYPSVDHDRLRTYASTIHAIINAYASGSILNQNLYFDEVTTREILLDLAHKAGIE</sequence>
<dbReference type="GO" id="GO:0003677">
    <property type="term" value="F:DNA binding"/>
    <property type="evidence" value="ECO:0007669"/>
    <property type="project" value="UniProtKB-UniRule"/>
</dbReference>
<keyword evidence="1 2" id="KW-0238">DNA-binding</keyword>
<reference evidence="4 5" key="2">
    <citation type="submission" date="2008-10" db="EMBL/GenBank/DDBJ databases">
        <title>Draft genome sequence of Clostridium hiranonis (DSM 13275).</title>
        <authorList>
            <person name="Sudarsanam P."/>
            <person name="Ley R."/>
            <person name="Guruge J."/>
            <person name="Turnbaugh P.J."/>
            <person name="Mahowald M."/>
            <person name="Liep D."/>
            <person name="Gordon J."/>
        </authorList>
    </citation>
    <scope>NUCLEOTIDE SEQUENCE [LARGE SCALE GENOMIC DNA]</scope>
    <source>
        <strain evidence="4 5">DSM 13275</strain>
    </source>
</reference>
<dbReference type="AlphaFoldDB" id="B6FZR6"/>
<evidence type="ECO:0000259" key="3">
    <source>
        <dbReference type="PROSITE" id="PS50977"/>
    </source>
</evidence>
<dbReference type="InterPro" id="IPR050624">
    <property type="entry name" value="HTH-type_Tx_Regulator"/>
</dbReference>
<comment type="caution">
    <text evidence="4">The sequence shown here is derived from an EMBL/GenBank/DDBJ whole genome shotgun (WGS) entry which is preliminary data.</text>
</comment>
<dbReference type="Gene3D" id="1.10.357.10">
    <property type="entry name" value="Tetracycline Repressor, domain 2"/>
    <property type="match status" value="1"/>
</dbReference>
<organism evidence="4 5">
    <name type="scientific">Peptacetobacter hiranonis (strain DSM 13275 / JCM 10541 / KCTC 15199 / TO-931)</name>
    <name type="common">Clostridium hiranonis</name>
    <dbReference type="NCBI Taxonomy" id="500633"/>
    <lineage>
        <taxon>Bacteria</taxon>
        <taxon>Bacillati</taxon>
        <taxon>Bacillota</taxon>
        <taxon>Clostridia</taxon>
        <taxon>Peptostreptococcales</taxon>
        <taxon>Peptostreptococcaceae</taxon>
        <taxon>Peptacetobacter</taxon>
    </lineage>
</organism>
<feature type="DNA-binding region" description="H-T-H motif" evidence="2">
    <location>
        <begin position="31"/>
        <end position="50"/>
    </location>
</feature>
<dbReference type="InterPro" id="IPR009057">
    <property type="entry name" value="Homeodomain-like_sf"/>
</dbReference>
<keyword evidence="5" id="KW-1185">Reference proteome</keyword>
<evidence type="ECO:0000256" key="2">
    <source>
        <dbReference type="PROSITE-ProRule" id="PRU00335"/>
    </source>
</evidence>
<dbReference type="InterPro" id="IPR001647">
    <property type="entry name" value="HTH_TetR"/>
</dbReference>
<accession>B6FZR6</accession>
<evidence type="ECO:0000313" key="5">
    <source>
        <dbReference type="Proteomes" id="UP000003178"/>
    </source>
</evidence>
<dbReference type="Proteomes" id="UP000003178">
    <property type="component" value="Unassembled WGS sequence"/>
</dbReference>
<dbReference type="HOGENOM" id="CLU_1388174_0_0_9"/>
<dbReference type="eggNOG" id="COG1309">
    <property type="taxonomic scope" value="Bacteria"/>
</dbReference>
<proteinExistence type="predicted"/>
<dbReference type="PANTHER" id="PTHR43479:SF11">
    <property type="entry name" value="ACREF_ENVCD OPERON REPRESSOR-RELATED"/>
    <property type="match status" value="1"/>
</dbReference>
<dbReference type="RefSeq" id="WP_006440291.1">
    <property type="nucleotide sequence ID" value="NZ_DS995356.1"/>
</dbReference>
<dbReference type="PROSITE" id="PS50977">
    <property type="entry name" value="HTH_TETR_2"/>
    <property type="match status" value="1"/>
</dbReference>
<evidence type="ECO:0000256" key="1">
    <source>
        <dbReference type="ARBA" id="ARBA00023125"/>
    </source>
</evidence>
<reference evidence="4 5" key="1">
    <citation type="submission" date="2008-09" db="EMBL/GenBank/DDBJ databases">
        <authorList>
            <person name="Fulton L."/>
            <person name="Clifton S."/>
            <person name="Fulton B."/>
            <person name="Xu J."/>
            <person name="Minx P."/>
            <person name="Pepin K.H."/>
            <person name="Johnson M."/>
            <person name="Thiruvilangam P."/>
            <person name="Bhonagiri V."/>
            <person name="Nash W.E."/>
            <person name="Mardis E.R."/>
            <person name="Wilson R.K."/>
        </authorList>
    </citation>
    <scope>NUCLEOTIDE SEQUENCE [LARGE SCALE GENOMIC DNA]</scope>
    <source>
        <strain evidence="4 5">DSM 13275</strain>
    </source>
</reference>
<dbReference type="Pfam" id="PF00440">
    <property type="entry name" value="TetR_N"/>
    <property type="match status" value="1"/>
</dbReference>
<name>B6FZR6_PEPHT</name>
<dbReference type="EMBL" id="ABWP01000058">
    <property type="protein sequence ID" value="EEA85010.1"/>
    <property type="molecule type" value="Genomic_DNA"/>
</dbReference>